<proteinExistence type="predicted"/>
<organism evidence="1 2">
    <name type="scientific">Clostridium tetanomorphum</name>
    <dbReference type="NCBI Taxonomy" id="1553"/>
    <lineage>
        <taxon>Bacteria</taxon>
        <taxon>Bacillati</taxon>
        <taxon>Bacillota</taxon>
        <taxon>Clostridia</taxon>
        <taxon>Eubacteriales</taxon>
        <taxon>Clostridiaceae</taxon>
        <taxon>Clostridium</taxon>
    </lineage>
</organism>
<name>A0A923IZ53_CLOTT</name>
<reference evidence="1 2" key="1">
    <citation type="submission" date="2020-04" db="EMBL/GenBank/DDBJ databases">
        <title>Genomic insights into acetone-butanol-ethanol (ABE) fermentation by sequencing solventogenic clostridia strains.</title>
        <authorList>
            <person name="Brown S."/>
        </authorList>
    </citation>
    <scope>NUCLEOTIDE SEQUENCE [LARGE SCALE GENOMIC DNA]</scope>
    <source>
        <strain evidence="1 2">DJ011</strain>
    </source>
</reference>
<dbReference type="Proteomes" id="UP000563151">
    <property type="component" value="Unassembled WGS sequence"/>
</dbReference>
<sequence length="218" mass="24225">MSPGDPIDLTDSYQLDDITESVCILANKVFSHCQSRDCQNNVVIEPPVGTTFDSIQSVTFGNGTIVPGSLIVTPLDERPNFSRVQFTIDVPVTIKYNNGSTLETSLLPISKDIIMFMPKSRDEFNFDIVLETRTNLLNTPIISGEDIVFAAGVFIVIKVVGEVQLLIPAFGYCPEPPECEDYTGPVPEDVCEIFLDFTQTPFPEDFFPPQYEDINCQL</sequence>
<gene>
    <name evidence="1" type="ORF">HGG79_04440</name>
</gene>
<evidence type="ECO:0000313" key="2">
    <source>
        <dbReference type="Proteomes" id="UP000563151"/>
    </source>
</evidence>
<protein>
    <submittedName>
        <fullName evidence="1">Uncharacterized protein</fullName>
    </submittedName>
</protein>
<dbReference type="EMBL" id="JAAZWO010000004">
    <property type="protein sequence ID" value="MBC2397031.1"/>
    <property type="molecule type" value="Genomic_DNA"/>
</dbReference>
<keyword evidence="2" id="KW-1185">Reference proteome</keyword>
<accession>A0A923IZ53</accession>
<evidence type="ECO:0000313" key="1">
    <source>
        <dbReference type="EMBL" id="MBC2397031.1"/>
    </source>
</evidence>
<comment type="caution">
    <text evidence="1">The sequence shown here is derived from an EMBL/GenBank/DDBJ whole genome shotgun (WGS) entry which is preliminary data.</text>
</comment>
<dbReference type="AlphaFoldDB" id="A0A923IZ53"/>